<accession>A0A378PYM2</accession>
<dbReference type="RefSeq" id="WP_115369814.1">
    <property type="nucleotide sequence ID" value="NZ_CP087796.1"/>
</dbReference>
<dbReference type="InterPro" id="IPR011856">
    <property type="entry name" value="tRNA_endonuc-like_dom_sf"/>
</dbReference>
<reference evidence="1 2" key="1">
    <citation type="submission" date="2018-06" db="EMBL/GenBank/DDBJ databases">
        <authorList>
            <consortium name="Pathogen Informatics"/>
            <person name="Doyle S."/>
        </authorList>
    </citation>
    <scope>NUCLEOTIDE SEQUENCE [LARGE SCALE GENOMIC DNA]</scope>
    <source>
        <strain evidence="1 2">NCTC9426</strain>
    </source>
</reference>
<evidence type="ECO:0000313" key="1">
    <source>
        <dbReference type="EMBL" id="STY93515.1"/>
    </source>
</evidence>
<protein>
    <recommendedName>
        <fullName evidence="3">PD(D/E)XK endonuclease domain-containing protein</fullName>
    </recommendedName>
</protein>
<organism evidence="1 2">
    <name type="scientific">Moraxella bovis</name>
    <dbReference type="NCBI Taxonomy" id="476"/>
    <lineage>
        <taxon>Bacteria</taxon>
        <taxon>Pseudomonadati</taxon>
        <taxon>Pseudomonadota</taxon>
        <taxon>Gammaproteobacteria</taxon>
        <taxon>Moraxellales</taxon>
        <taxon>Moraxellaceae</taxon>
        <taxon>Moraxella</taxon>
    </lineage>
</organism>
<sequence>MPRRKFAISEGMKQNLLNCSFENLVVTWLMQDGWQVFTPILDHGHRTDVLISDGEQYFRLQVKTIDGAKGKKQEVENKWQDCKIDFVIYFARNGEWGYIVPAFSEKKKVLNAPEHKSFLLKKGDFLTAFHTVDLV</sequence>
<proteinExistence type="predicted"/>
<evidence type="ECO:0008006" key="3">
    <source>
        <dbReference type="Google" id="ProtNLM"/>
    </source>
</evidence>
<dbReference type="AlphaFoldDB" id="A0A378PYM2"/>
<dbReference type="Proteomes" id="UP000254133">
    <property type="component" value="Unassembled WGS sequence"/>
</dbReference>
<evidence type="ECO:0000313" key="2">
    <source>
        <dbReference type="Proteomes" id="UP000254133"/>
    </source>
</evidence>
<name>A0A378PYM2_MORBO</name>
<dbReference type="EMBL" id="UGPZ01000003">
    <property type="protein sequence ID" value="STY93515.1"/>
    <property type="molecule type" value="Genomic_DNA"/>
</dbReference>
<gene>
    <name evidence="1" type="ORF">NCTC9426_02245</name>
</gene>
<dbReference type="Gene3D" id="3.40.1350.10">
    <property type="match status" value="1"/>
</dbReference>
<dbReference type="GO" id="GO:0003676">
    <property type="term" value="F:nucleic acid binding"/>
    <property type="evidence" value="ECO:0007669"/>
    <property type="project" value="InterPro"/>
</dbReference>